<comment type="catalytic activity">
    <reaction evidence="8">
        <text>L-aspartate + L-glutamine + ATP + H2O = L-asparagine + L-glutamate + AMP + diphosphate + H(+)</text>
        <dbReference type="Rhea" id="RHEA:12228"/>
        <dbReference type="ChEBI" id="CHEBI:15377"/>
        <dbReference type="ChEBI" id="CHEBI:15378"/>
        <dbReference type="ChEBI" id="CHEBI:29985"/>
        <dbReference type="ChEBI" id="CHEBI:29991"/>
        <dbReference type="ChEBI" id="CHEBI:30616"/>
        <dbReference type="ChEBI" id="CHEBI:33019"/>
        <dbReference type="ChEBI" id="CHEBI:58048"/>
        <dbReference type="ChEBI" id="CHEBI:58359"/>
        <dbReference type="ChEBI" id="CHEBI:456215"/>
        <dbReference type="EC" id="6.3.5.4"/>
    </reaction>
</comment>
<comment type="pathway">
    <text evidence="7">Amino-acid biosynthesis.</text>
</comment>
<organism evidence="10 11">
    <name type="scientific">Streptomyces durocortorensis</name>
    <dbReference type="NCBI Taxonomy" id="2811104"/>
    <lineage>
        <taxon>Bacteria</taxon>
        <taxon>Bacillati</taxon>
        <taxon>Actinomycetota</taxon>
        <taxon>Actinomycetes</taxon>
        <taxon>Kitasatosporales</taxon>
        <taxon>Streptomycetaceae</taxon>
        <taxon>Streptomyces</taxon>
    </lineage>
</organism>
<dbReference type="Pfam" id="PF00733">
    <property type="entry name" value="Asn_synthase"/>
    <property type="match status" value="2"/>
</dbReference>
<dbReference type="SUPFAM" id="SSF56235">
    <property type="entry name" value="N-terminal nucleophile aminohydrolases (Ntn hydrolases)"/>
    <property type="match status" value="1"/>
</dbReference>
<evidence type="ECO:0000256" key="4">
    <source>
        <dbReference type="ARBA" id="ARBA00022741"/>
    </source>
</evidence>
<evidence type="ECO:0000313" key="10">
    <source>
        <dbReference type="EMBL" id="WNF30745.1"/>
    </source>
</evidence>
<dbReference type="PIRSF" id="PIRSF001589">
    <property type="entry name" value="Asn_synthetase_glu-h"/>
    <property type="match status" value="1"/>
</dbReference>
<dbReference type="Pfam" id="PF13537">
    <property type="entry name" value="GATase_7"/>
    <property type="match status" value="1"/>
</dbReference>
<evidence type="ECO:0000256" key="3">
    <source>
        <dbReference type="ARBA" id="ARBA00022605"/>
    </source>
</evidence>
<keyword evidence="5" id="KW-0067">ATP-binding</keyword>
<keyword evidence="3" id="KW-0028">Amino-acid biosynthesis</keyword>
<name>A0ABY9W7B5_9ACTN</name>
<evidence type="ECO:0000256" key="8">
    <source>
        <dbReference type="ARBA" id="ARBA00048741"/>
    </source>
</evidence>
<feature type="domain" description="Glutamine amidotransferase type-2" evidence="9">
    <location>
        <begin position="1"/>
        <end position="194"/>
    </location>
</feature>
<gene>
    <name evidence="10" type="ORF">RI138_30135</name>
</gene>
<keyword evidence="6" id="KW-0061">Asparagine biosynthesis</keyword>
<accession>A0ABY9W7B5</accession>
<evidence type="ECO:0000256" key="1">
    <source>
        <dbReference type="ARBA" id="ARBA00012737"/>
    </source>
</evidence>
<dbReference type="CDD" id="cd01991">
    <property type="entry name" value="Asn_synthase_B_C"/>
    <property type="match status" value="1"/>
</dbReference>
<sequence length="507" mass="53368">MAQTHLPAAYGFLASAHTSGGRMPAAVFATLGRQTLLAERLRAQTVDAVLVHPGSDADGAYTTDGDSLLLFAGEIYNREEIHGTLGTEESASDAVLVTGLIEKYGLHAFRMINGRYAALAVSGTRVLAATDHAGSVPLYVRVEPGRVLAATEVKALAGAGPAGRCAPVLGARRVRGLPGLHQVPAGAVVDIGVDTGSAAVHRTWLPPVHRCLTEPDDAVNAVRAALDKAVVRRLPAAGRPLVVLSGGIDSSAVAALTAGASATRTDTLSMGTDVSNEFPQARVVAEHLGSDHREMTVESGELLALLPHTVHAAESLDPEVIEYLLPLTAMYRCIGGPPRRVLTGYGADIPLGGMHREDRLPNLDAAVALDMDSFDGLNEMSPVLSAVSGHWSTHPYWDREVLELLTSLESGLKRRFGRDKWVLRASVSDLLPTETVTRPKLGVHEGSGTTASFSLLVRRAGAGEEDIASVKAQVVRHLFDRTVVGGEQPDDIDIEDVIDKIVGGGGT</sequence>
<dbReference type="InterPro" id="IPR050795">
    <property type="entry name" value="Asn_Synthetase"/>
</dbReference>
<dbReference type="Gene3D" id="3.40.50.620">
    <property type="entry name" value="HUPs"/>
    <property type="match status" value="1"/>
</dbReference>
<protein>
    <recommendedName>
        <fullName evidence="1">asparagine synthase (glutamine-hydrolyzing)</fullName>
        <ecNumber evidence="1">6.3.5.4</ecNumber>
    </recommendedName>
</protein>
<reference evidence="10 11" key="1">
    <citation type="submission" date="2023-09" db="EMBL/GenBank/DDBJ databases">
        <title>Genome completion map analysis of the actinomycetes C11-1.</title>
        <authorList>
            <person name="Qin P."/>
            <person name="Guan P."/>
        </authorList>
    </citation>
    <scope>NUCLEOTIDE SEQUENCE [LARGE SCALE GENOMIC DNA]</scope>
    <source>
        <strain evidence="10 11">C11-1</strain>
    </source>
</reference>
<evidence type="ECO:0000256" key="7">
    <source>
        <dbReference type="ARBA" id="ARBA00029440"/>
    </source>
</evidence>
<dbReference type="InterPro" id="IPR017932">
    <property type="entry name" value="GATase_2_dom"/>
</dbReference>
<dbReference type="Proteomes" id="UP001303236">
    <property type="component" value="Chromosome"/>
</dbReference>
<proteinExistence type="predicted"/>
<dbReference type="InterPro" id="IPR014729">
    <property type="entry name" value="Rossmann-like_a/b/a_fold"/>
</dbReference>
<keyword evidence="11" id="KW-1185">Reference proteome</keyword>
<dbReference type="EC" id="6.3.5.4" evidence="1"/>
<dbReference type="SUPFAM" id="SSF52402">
    <property type="entry name" value="Adenine nucleotide alpha hydrolases-like"/>
    <property type="match status" value="1"/>
</dbReference>
<keyword evidence="2" id="KW-0436">Ligase</keyword>
<dbReference type="PROSITE" id="PS51278">
    <property type="entry name" value="GATASE_TYPE_2"/>
    <property type="match status" value="1"/>
</dbReference>
<evidence type="ECO:0000256" key="6">
    <source>
        <dbReference type="ARBA" id="ARBA00022888"/>
    </source>
</evidence>
<evidence type="ECO:0000259" key="9">
    <source>
        <dbReference type="PROSITE" id="PS51278"/>
    </source>
</evidence>
<evidence type="ECO:0000256" key="5">
    <source>
        <dbReference type="ARBA" id="ARBA00022840"/>
    </source>
</evidence>
<evidence type="ECO:0000256" key="2">
    <source>
        <dbReference type="ARBA" id="ARBA00022598"/>
    </source>
</evidence>
<dbReference type="Gene3D" id="3.60.20.10">
    <property type="entry name" value="Glutamine Phosphoribosylpyrophosphate, subunit 1, domain 1"/>
    <property type="match status" value="1"/>
</dbReference>
<dbReference type="PANTHER" id="PTHR11772:SF2">
    <property type="entry name" value="ASPARAGINE SYNTHETASE [GLUTAMINE-HYDROLYZING]"/>
    <property type="match status" value="1"/>
</dbReference>
<dbReference type="InterPro" id="IPR029055">
    <property type="entry name" value="Ntn_hydrolases_N"/>
</dbReference>
<evidence type="ECO:0000313" key="11">
    <source>
        <dbReference type="Proteomes" id="UP001303236"/>
    </source>
</evidence>
<dbReference type="InterPro" id="IPR006426">
    <property type="entry name" value="Asn_synth_AEB"/>
</dbReference>
<keyword evidence="4" id="KW-0547">Nucleotide-binding</keyword>
<dbReference type="EMBL" id="CP134500">
    <property type="protein sequence ID" value="WNF30745.1"/>
    <property type="molecule type" value="Genomic_DNA"/>
</dbReference>
<dbReference type="PANTHER" id="PTHR11772">
    <property type="entry name" value="ASPARAGINE SYNTHETASE"/>
    <property type="match status" value="1"/>
</dbReference>
<dbReference type="InterPro" id="IPR001962">
    <property type="entry name" value="Asn_synthase"/>
</dbReference>